<organism evidence="2 3">
    <name type="scientific">Rhodotorula graminis (strain WP1)</name>
    <dbReference type="NCBI Taxonomy" id="578459"/>
    <lineage>
        <taxon>Eukaryota</taxon>
        <taxon>Fungi</taxon>
        <taxon>Dikarya</taxon>
        <taxon>Basidiomycota</taxon>
        <taxon>Pucciniomycotina</taxon>
        <taxon>Microbotryomycetes</taxon>
        <taxon>Sporidiobolales</taxon>
        <taxon>Sporidiobolaceae</taxon>
        <taxon>Rhodotorula</taxon>
    </lineage>
</organism>
<sequence>MLASSYRSFMDQRSRDPRRSKPKDRFFAVLKQKTLFLYEGEEQAECWAAIDVAAHDVVIYPEGNVDGELYVKRTAIELKPR</sequence>
<accession>A0A0N8PZG2</accession>
<dbReference type="STRING" id="578459.A0A0N8PZG2"/>
<evidence type="ECO:0000313" key="3">
    <source>
        <dbReference type="Proteomes" id="UP000053890"/>
    </source>
</evidence>
<evidence type="ECO:0000256" key="1">
    <source>
        <dbReference type="SAM" id="MobiDB-lite"/>
    </source>
</evidence>
<feature type="compositionally biased region" description="Basic and acidic residues" evidence="1">
    <location>
        <begin position="10"/>
        <end position="21"/>
    </location>
</feature>
<dbReference type="EMBL" id="KQ474088">
    <property type="protein sequence ID" value="KPV72237.1"/>
    <property type="molecule type" value="Genomic_DNA"/>
</dbReference>
<keyword evidence="3" id="KW-1185">Reference proteome</keyword>
<dbReference type="Proteomes" id="UP000053890">
    <property type="component" value="Unassembled WGS sequence"/>
</dbReference>
<dbReference type="OrthoDB" id="26740at2759"/>
<dbReference type="OMA" id="ECWAAID"/>
<dbReference type="AlphaFoldDB" id="A0A0N8PZG2"/>
<dbReference type="RefSeq" id="XP_018268286.1">
    <property type="nucleotide sequence ID" value="XM_018412432.1"/>
</dbReference>
<evidence type="ECO:0008006" key="4">
    <source>
        <dbReference type="Google" id="ProtNLM"/>
    </source>
</evidence>
<feature type="non-terminal residue" evidence="2">
    <location>
        <position position="81"/>
    </location>
</feature>
<gene>
    <name evidence="2" type="ORF">RHOBADRAFT_18455</name>
</gene>
<proteinExistence type="predicted"/>
<feature type="region of interest" description="Disordered" evidence="1">
    <location>
        <begin position="1"/>
        <end position="21"/>
    </location>
</feature>
<name>A0A0N8PZG2_RHOGW</name>
<dbReference type="GeneID" id="28972881"/>
<evidence type="ECO:0000313" key="2">
    <source>
        <dbReference type="EMBL" id="KPV72237.1"/>
    </source>
</evidence>
<protein>
    <recommendedName>
        <fullName evidence="4">PH domain-containing protein</fullName>
    </recommendedName>
</protein>
<reference evidence="2 3" key="1">
    <citation type="journal article" date="2015" name="Front. Microbiol.">
        <title>Genome sequence of the plant growth promoting endophytic yeast Rhodotorula graminis WP1.</title>
        <authorList>
            <person name="Firrincieli A."/>
            <person name="Otillar R."/>
            <person name="Salamov A."/>
            <person name="Schmutz J."/>
            <person name="Khan Z."/>
            <person name="Redman R.S."/>
            <person name="Fleck N.D."/>
            <person name="Lindquist E."/>
            <person name="Grigoriev I.V."/>
            <person name="Doty S.L."/>
        </authorList>
    </citation>
    <scope>NUCLEOTIDE SEQUENCE [LARGE SCALE GENOMIC DNA]</scope>
    <source>
        <strain evidence="2 3">WP1</strain>
    </source>
</reference>